<comment type="subcellular location">
    <subcellularLocation>
        <location evidence="2">Cell membrane</location>
        <topology evidence="2">Single-pass type II membrane protein</topology>
    </subcellularLocation>
</comment>
<feature type="binding site" evidence="21">
    <location>
        <position position="1115"/>
    </location>
    <ligand>
        <name>substrate</name>
    </ligand>
</feature>
<feature type="non-terminal residue" evidence="29">
    <location>
        <position position="1693"/>
    </location>
</feature>
<feature type="binding site" evidence="21">
    <location>
        <begin position="563"/>
        <end position="567"/>
    </location>
    <ligand>
        <name>substrate</name>
    </ligand>
</feature>
<keyword evidence="17 25" id="KW-0472">Membrane</keyword>
<dbReference type="Gene3D" id="2.60.40.1730">
    <property type="entry name" value="tricorn interacting facor f3 domain"/>
    <property type="match status" value="1"/>
</dbReference>
<evidence type="ECO:0000256" key="19">
    <source>
        <dbReference type="ARBA" id="ARBA00023180"/>
    </source>
</evidence>
<evidence type="ECO:0000256" key="13">
    <source>
        <dbReference type="ARBA" id="ARBA00022837"/>
    </source>
</evidence>
<evidence type="ECO:0000256" key="16">
    <source>
        <dbReference type="ARBA" id="ARBA00023049"/>
    </source>
</evidence>
<evidence type="ECO:0000313" key="30">
    <source>
        <dbReference type="EMBL" id="KAI1238472.1"/>
    </source>
</evidence>
<dbReference type="FunFam" id="2.60.40.1730:FF:000006">
    <property type="entry name" value="Aminopeptidase"/>
    <property type="match status" value="1"/>
</dbReference>
<dbReference type="GO" id="GO:0070006">
    <property type="term" value="F:metalloaminopeptidase activity"/>
    <property type="evidence" value="ECO:0007669"/>
    <property type="project" value="TreeGrafter"/>
</dbReference>
<dbReference type="Gene3D" id="1.25.50.20">
    <property type="match status" value="1"/>
</dbReference>
<evidence type="ECO:0000256" key="14">
    <source>
        <dbReference type="ARBA" id="ARBA00022968"/>
    </source>
</evidence>
<evidence type="ECO:0000256" key="24">
    <source>
        <dbReference type="SAM" id="MobiDB-lite"/>
    </source>
</evidence>
<evidence type="ECO:0000259" key="27">
    <source>
        <dbReference type="Pfam" id="PF11838"/>
    </source>
</evidence>
<feature type="binding site" evidence="21">
    <location>
        <position position="429"/>
    </location>
    <ligand>
        <name>substrate</name>
    </ligand>
</feature>
<feature type="domain" description="ERAP1-like C-terminal" evidence="27">
    <location>
        <begin position="845"/>
        <end position="1161"/>
    </location>
</feature>
<evidence type="ECO:0000256" key="20">
    <source>
        <dbReference type="PIRSR" id="PIRSR634016-1"/>
    </source>
</evidence>
<feature type="non-terminal residue" evidence="29">
    <location>
        <position position="1"/>
    </location>
</feature>
<dbReference type="Pfam" id="PF17900">
    <property type="entry name" value="Peptidase_M1_N"/>
    <property type="match status" value="1"/>
</dbReference>
<dbReference type="InterPro" id="IPR050344">
    <property type="entry name" value="Peptidase_M1_aminopeptidases"/>
</dbReference>
<comment type="catalytic activity">
    <reaction evidence="1">
        <text>Release of N-terminal glutamate (and to a lesser extent aspartate) from a peptide.</text>
        <dbReference type="EC" id="3.4.11.7"/>
    </reaction>
</comment>
<reference evidence="29" key="1">
    <citation type="submission" date="2020-10" db="EMBL/GenBank/DDBJ databases">
        <title>Feather gene expression reveals the developmental basis of iridescence in African starlings.</title>
        <authorList>
            <person name="Rubenstein D.R."/>
        </authorList>
    </citation>
    <scope>NUCLEOTIDE SEQUENCE</scope>
    <source>
        <strain evidence="29">SS15</strain>
        <tissue evidence="29">Liver</tissue>
    </source>
</reference>
<feature type="binding site" evidence="22">
    <location>
        <position position="622"/>
    </location>
    <ligand>
        <name>Zn(2+)</name>
        <dbReference type="ChEBI" id="CHEBI:29105"/>
        <note>catalytic</note>
    </ligand>
</feature>
<evidence type="ECO:0000256" key="9">
    <source>
        <dbReference type="ARBA" id="ARBA00022692"/>
    </source>
</evidence>
<evidence type="ECO:0000256" key="4">
    <source>
        <dbReference type="ARBA" id="ARBA00011748"/>
    </source>
</evidence>
<evidence type="ECO:0000256" key="11">
    <source>
        <dbReference type="ARBA" id="ARBA00022801"/>
    </source>
</evidence>
<evidence type="ECO:0000256" key="22">
    <source>
        <dbReference type="PIRSR" id="PIRSR634016-3"/>
    </source>
</evidence>
<dbReference type="GO" id="GO:0005615">
    <property type="term" value="C:extracellular space"/>
    <property type="evidence" value="ECO:0007669"/>
    <property type="project" value="TreeGrafter"/>
</dbReference>
<dbReference type="GO" id="GO:0004230">
    <property type="term" value="F:glutamyl aminopeptidase activity"/>
    <property type="evidence" value="ECO:0007669"/>
    <property type="project" value="UniProtKB-EC"/>
</dbReference>
<comment type="caution">
    <text evidence="29">The sequence shown here is derived from an EMBL/GenBank/DDBJ whole genome shotgun (WGS) entry which is preliminary data.</text>
</comment>
<dbReference type="SUPFAM" id="SSF63737">
    <property type="entry name" value="Leukotriene A4 hydrolase N-terminal domain"/>
    <property type="match status" value="1"/>
</dbReference>
<evidence type="ECO:0000256" key="17">
    <source>
        <dbReference type="ARBA" id="ARBA00023136"/>
    </source>
</evidence>
<keyword evidence="16" id="KW-0482">Metalloprotease</keyword>
<dbReference type="InterPro" id="IPR014782">
    <property type="entry name" value="Peptidase_M1_dom"/>
</dbReference>
<evidence type="ECO:0000256" key="21">
    <source>
        <dbReference type="PIRSR" id="PIRSR634016-2"/>
    </source>
</evidence>
<evidence type="ECO:0000256" key="6">
    <source>
        <dbReference type="ARBA" id="ARBA00022438"/>
    </source>
</evidence>
<dbReference type="Pfam" id="PF11838">
    <property type="entry name" value="ERAP1_C"/>
    <property type="match status" value="1"/>
</dbReference>
<dbReference type="EMBL" id="JADDUC010000061">
    <property type="protein sequence ID" value="KAG0120573.1"/>
    <property type="molecule type" value="Genomic_DNA"/>
</dbReference>
<keyword evidence="19" id="KW-0325">Glycoprotein</keyword>
<keyword evidence="31" id="KW-1185">Reference proteome</keyword>
<gene>
    <name evidence="30" type="ORF">IHE44_0013204</name>
    <name evidence="29" type="ORF">IHE44_012366</name>
</gene>
<dbReference type="Gene3D" id="2.60.40.1910">
    <property type="match status" value="1"/>
</dbReference>
<dbReference type="Pfam" id="PF01433">
    <property type="entry name" value="Peptidase_M1"/>
    <property type="match status" value="1"/>
</dbReference>
<evidence type="ECO:0000259" key="28">
    <source>
        <dbReference type="Pfam" id="PF17900"/>
    </source>
</evidence>
<evidence type="ECO:0000256" key="5">
    <source>
        <dbReference type="ARBA" id="ARBA00012567"/>
    </source>
</evidence>
<dbReference type="PANTHER" id="PTHR11533:SF276">
    <property type="entry name" value="GLUTAMYL AMINOPEPTIDASE"/>
    <property type="match status" value="1"/>
</dbReference>
<keyword evidence="7" id="KW-1003">Cell membrane</keyword>
<accession>A0A835TWV5</accession>
<dbReference type="GO" id="GO:0006508">
    <property type="term" value="P:proteolysis"/>
    <property type="evidence" value="ECO:0007669"/>
    <property type="project" value="UniProtKB-KW"/>
</dbReference>
<feature type="binding site" evidence="22">
    <location>
        <position position="603"/>
    </location>
    <ligand>
        <name>Zn(2+)</name>
        <dbReference type="ChEBI" id="CHEBI:29105"/>
        <note>catalytic</note>
    </ligand>
</feature>
<keyword evidence="8" id="KW-0645">Protease</keyword>
<feature type="domain" description="Peptidase M1 membrane alanine aminopeptidase" evidence="26">
    <location>
        <begin position="527"/>
        <end position="738"/>
    </location>
</feature>
<evidence type="ECO:0000256" key="2">
    <source>
        <dbReference type="ARBA" id="ARBA00004401"/>
    </source>
</evidence>
<evidence type="ECO:0000256" key="23">
    <source>
        <dbReference type="PIRSR" id="PIRSR634016-4"/>
    </source>
</evidence>
<dbReference type="GO" id="GO:0005886">
    <property type="term" value="C:plasma membrane"/>
    <property type="evidence" value="ECO:0007669"/>
    <property type="project" value="UniProtKB-SubCell"/>
</dbReference>
<dbReference type="FunFam" id="2.60.40.1910:FF:000003">
    <property type="entry name" value="Aminopeptidase"/>
    <property type="match status" value="1"/>
</dbReference>
<evidence type="ECO:0000256" key="8">
    <source>
        <dbReference type="ARBA" id="ARBA00022670"/>
    </source>
</evidence>
<evidence type="ECO:0000256" key="25">
    <source>
        <dbReference type="SAM" id="Phobius"/>
    </source>
</evidence>
<dbReference type="Gene3D" id="1.10.390.10">
    <property type="entry name" value="Neutral Protease Domain 2"/>
    <property type="match status" value="1"/>
</dbReference>
<evidence type="ECO:0000313" key="31">
    <source>
        <dbReference type="Proteomes" id="UP000618051"/>
    </source>
</evidence>
<feature type="binding site" evidence="22">
    <location>
        <position position="599"/>
    </location>
    <ligand>
        <name>Zn(2+)</name>
        <dbReference type="ChEBI" id="CHEBI:29105"/>
        <note>catalytic</note>
    </ligand>
</feature>
<dbReference type="InterPro" id="IPR027268">
    <property type="entry name" value="Peptidase_M4/M1_CTD_sf"/>
</dbReference>
<organism evidence="29">
    <name type="scientific">Lamprotornis superbus</name>
    <dbReference type="NCBI Taxonomy" id="245042"/>
    <lineage>
        <taxon>Eukaryota</taxon>
        <taxon>Metazoa</taxon>
        <taxon>Chordata</taxon>
        <taxon>Craniata</taxon>
        <taxon>Vertebrata</taxon>
        <taxon>Euteleostomi</taxon>
        <taxon>Archelosauria</taxon>
        <taxon>Archosauria</taxon>
        <taxon>Dinosauria</taxon>
        <taxon>Saurischia</taxon>
        <taxon>Theropoda</taxon>
        <taxon>Coelurosauria</taxon>
        <taxon>Aves</taxon>
        <taxon>Neognathae</taxon>
        <taxon>Neoaves</taxon>
        <taxon>Telluraves</taxon>
        <taxon>Australaves</taxon>
        <taxon>Passeriformes</taxon>
        <taxon>Sturnidae</taxon>
        <taxon>Lamprotornis</taxon>
    </lineage>
</organism>
<dbReference type="OrthoDB" id="510539at2759"/>
<evidence type="ECO:0000256" key="15">
    <source>
        <dbReference type="ARBA" id="ARBA00022989"/>
    </source>
</evidence>
<comment type="cofactor">
    <cofactor evidence="22">
        <name>Zn(2+)</name>
        <dbReference type="ChEBI" id="CHEBI:29105"/>
    </cofactor>
    <text evidence="22">Binds 1 zinc ion per subunit.</text>
</comment>
<dbReference type="GO" id="GO:0043171">
    <property type="term" value="P:peptide catabolic process"/>
    <property type="evidence" value="ECO:0007669"/>
    <property type="project" value="TreeGrafter"/>
</dbReference>
<evidence type="ECO:0000256" key="1">
    <source>
        <dbReference type="ARBA" id="ARBA00001703"/>
    </source>
</evidence>
<dbReference type="EC" id="3.4.11.7" evidence="5"/>
<dbReference type="GO" id="GO:0042277">
    <property type="term" value="F:peptide binding"/>
    <property type="evidence" value="ECO:0007669"/>
    <property type="project" value="TreeGrafter"/>
</dbReference>
<proteinExistence type="inferred from homology"/>
<evidence type="ECO:0000313" key="29">
    <source>
        <dbReference type="EMBL" id="KAG0120573.1"/>
    </source>
</evidence>
<keyword evidence="12 22" id="KW-0862">Zinc</keyword>
<dbReference type="GO" id="GO:0008217">
    <property type="term" value="P:regulation of blood pressure"/>
    <property type="evidence" value="ECO:0007669"/>
    <property type="project" value="TreeGrafter"/>
</dbReference>
<evidence type="ECO:0000256" key="7">
    <source>
        <dbReference type="ARBA" id="ARBA00022475"/>
    </source>
</evidence>
<keyword evidence="11" id="KW-0378">Hydrolase</keyword>
<reference evidence="30" key="3">
    <citation type="submission" date="2022-01" db="EMBL/GenBank/DDBJ databases">
        <authorList>
            <person name="Rubenstein D.R."/>
        </authorList>
    </citation>
    <scope>NUCLEOTIDE SEQUENCE</scope>
    <source>
        <strain evidence="30">SS15</strain>
        <tissue evidence="30">Liver</tissue>
    </source>
</reference>
<dbReference type="InterPro" id="IPR024571">
    <property type="entry name" value="ERAP1-like_C_dom"/>
</dbReference>
<dbReference type="GO" id="GO:0008270">
    <property type="term" value="F:zinc ion binding"/>
    <property type="evidence" value="ECO:0007669"/>
    <property type="project" value="InterPro"/>
</dbReference>
<sequence length="1693" mass="193172">WRSIYQSVNVYCYSQVLPRDKPAALQAYSRNNFSLTEAECLKQISPGPTILIRRGESRLLHREYFGKKGMGLPLGKNLAQEHMPKAASVCTKPADSWYGLLQSRCTNLSGLFQTSKEPFGYSSTMLLQRNDGALHLQSSDKRHMAMEKICLDTTAGHVHDLKQPSSPDQENETDIEKDQYKCILNDTAVLEGRGGTSGNSSSYQSLTFENTTDLGGEMEGMDFEDEKSKRYCMKTKHVAIICGVVIVVGLAVGLGVGLSRPKPPKATEQPTTEEPPPSVDLGPCPSKNDETGDWKDFRLPTYVKPVHYDLEIKPEMEKDTYSGTVSISIALEKPTSSLWLHLRETKITEMPTLQKSSGQQIALNDCFEYTPQEYIVMKAAAELSVTNESDPYVLTLKFQGWLNGSLVGFYRTTYTEDGQIKSIAATDHEPTDARKSFPCFDEPNKKATYNISIIHQDAYQALSNMPVQQTVQLGGGWNRTTFEKSVPMSTYLVCFAVHQFAWVERKSASGKPLRVYAQPQQIHTAEYAANVTKIVFDFFEQYFNLNYSLPKLDKIAIPDFGTGAMENWGLITYRETNLLYDPEESATSNKQRVAAVIAHELVHQWFGNIVTMDWWDDLWLNEGFASYFEFLGTNASEPDWKMLEQVLIEDVLPVLKDDSLLSSHPIVVDVSSPAEITSVFDGISYSKGASILRMIQDWITPELFQKGCQAYLEKHRFQNAKTQQFWEALEEALQKDLMEDFFILNTLFPLSLSALLFASNKPVKEVMDTWTRQMGYPVLEMGDNSVFTQKRFLLDPNANASHPPSDLGYKWNIPVKWRSGDSSGYAFYNTSDSTGITIAASPDTFLKVNPDHIGFFRVNYDSENWARLSNLLLQEHRNFSAADRAGILDDAFALARPGLVNYSVPLELTKYLRNEIEYLPWQRAISAVTYLANMLEDDKNVYPLFQRYFSNLVKPIVDQLRWEDSGDHLQRLLRTSVLDFACSMNDPESLSNASQLFNRWLQGETIAANLRLTVYRYGMQNSGNETSWNYMFKKYQETSLAQEKEKLLYGLASVRNITLLDRYLKYIYNTSLIKSQDVFTVLRYISYNTYGKTMAWDWIRLNWEYLVDRFTINDRTLGRIVTITQTFNTELQLWQMENFFEKYPNAGAGEMPRSQSLEQVKSNIEWLKENKEEIQTWLPAYTEGINIINFFFNGVYCRNTDSTERILSTKSLCPCDARESIRATLPVSPKLEAGGLWRSQISMCCVLTLEKQQMKLCSLIRGQKHGKALLLPSSCNAIQREEEMIIHTQRTVKVKELPIPKLPAADKKQIVLGQLLLAMMCDIAKPIGRYPSTQLSRFPFQREFNEVLVKRTDVISHTFLPQVAVEREPLLQPSGTRLASFVSYSSRLSSRKTEKVMKIFYDAGKLQQKQPSSKSHTQYLYFIRDTYCRNNKKGTTVVHKAAQIPEFFQDALWGKKPKNQIYKYINKAFEIYMVPSSHSVLPTVKCISTFLQVSKEACPARNSKPLSYRAPLAKKANRSRLSSASSKEMRMNSSTRLYWAWSSKFSHDVQFPGPTATEERQAPGMKDNQRKLGATETLRRYFTLLKTCLSFWTYTHTHLCFEEPWKQAPVIVWGPHAQQNAEGSWQDPNKLWLPEVLLFLTEKKLGNICLRSLSTCLKVISSFTEGGLVYHCLWQLLSCRHGSAPSSRELLWP</sequence>
<keyword evidence="13" id="KW-0106">Calcium</keyword>
<name>A0A835TWV5_9PASS</name>
<evidence type="ECO:0000259" key="26">
    <source>
        <dbReference type="Pfam" id="PF01433"/>
    </source>
</evidence>
<keyword evidence="6 29" id="KW-0031">Aminopeptidase</keyword>
<evidence type="ECO:0000256" key="3">
    <source>
        <dbReference type="ARBA" id="ARBA00010136"/>
    </source>
</evidence>
<keyword evidence="15 25" id="KW-1133">Transmembrane helix</keyword>
<keyword evidence="18" id="KW-1015">Disulfide bond</keyword>
<dbReference type="FunFam" id="1.10.390.10:FF:000016">
    <property type="entry name" value="Glutamyl aminopeptidase"/>
    <property type="match status" value="1"/>
</dbReference>
<evidence type="ECO:0000256" key="12">
    <source>
        <dbReference type="ARBA" id="ARBA00022833"/>
    </source>
</evidence>
<feature type="transmembrane region" description="Helical" evidence="25">
    <location>
        <begin position="238"/>
        <end position="258"/>
    </location>
</feature>
<reference evidence="30 31" key="2">
    <citation type="journal article" date="2021" name="J. Hered.">
        <title>Feather Gene Expression Elucidates the Developmental Basis of Plumage Iridescence in African Starlings.</title>
        <authorList>
            <person name="Rubenstein D.R."/>
            <person name="Corvelo A."/>
            <person name="MacManes M.D."/>
            <person name="Maia R."/>
            <person name="Narzisi G."/>
            <person name="Rousaki A."/>
            <person name="Vandenabeele P."/>
            <person name="Shawkey M.D."/>
            <person name="Solomon J."/>
        </authorList>
    </citation>
    <scope>NUCLEOTIDE SEQUENCE [LARGE SCALE GENOMIC DNA]</scope>
    <source>
        <strain evidence="30">SS15</strain>
    </source>
</reference>
<dbReference type="EMBL" id="JADDUC020000006">
    <property type="protein sequence ID" value="KAI1238472.1"/>
    <property type="molecule type" value="Genomic_DNA"/>
</dbReference>
<dbReference type="InterPro" id="IPR045357">
    <property type="entry name" value="Aminopeptidase_N-like_N"/>
</dbReference>
<dbReference type="PRINTS" id="PR00756">
    <property type="entry name" value="ALADIPTASE"/>
</dbReference>
<dbReference type="InterPro" id="IPR042097">
    <property type="entry name" value="Aminopeptidase_N-like_N_sf"/>
</dbReference>
<dbReference type="FunFam" id="1.25.50.20:FF:000001">
    <property type="entry name" value="Aminopeptidase"/>
    <property type="match status" value="1"/>
</dbReference>
<dbReference type="InterPro" id="IPR001930">
    <property type="entry name" value="Peptidase_M1"/>
</dbReference>
<keyword evidence="14" id="KW-0735">Signal-anchor</keyword>
<evidence type="ECO:0000256" key="10">
    <source>
        <dbReference type="ARBA" id="ARBA00022723"/>
    </source>
</evidence>
<dbReference type="SUPFAM" id="SSF55486">
    <property type="entry name" value="Metalloproteases ('zincins'), catalytic domain"/>
    <property type="match status" value="1"/>
</dbReference>
<comment type="subunit">
    <text evidence="4">Homodimer; disulfide-linked.</text>
</comment>
<dbReference type="CDD" id="cd09601">
    <property type="entry name" value="M1_APN-Q_like"/>
    <property type="match status" value="1"/>
</dbReference>
<dbReference type="Proteomes" id="UP000618051">
    <property type="component" value="Unassembled WGS sequence"/>
</dbReference>
<dbReference type="PANTHER" id="PTHR11533">
    <property type="entry name" value="PROTEASE M1 ZINC METALLOPROTEASE"/>
    <property type="match status" value="1"/>
</dbReference>
<evidence type="ECO:0000256" key="18">
    <source>
        <dbReference type="ARBA" id="ARBA00023157"/>
    </source>
</evidence>
<feature type="active site" description="Proton acceptor" evidence="20">
    <location>
        <position position="600"/>
    </location>
</feature>
<comment type="similarity">
    <text evidence="3">Belongs to the peptidase M1 family.</text>
</comment>
<keyword evidence="9 25" id="KW-0812">Transmembrane</keyword>
<feature type="site" description="Transition state stabilizer" evidence="23">
    <location>
        <position position="685"/>
    </location>
</feature>
<protein>
    <recommendedName>
        <fullName evidence="5">glutamyl aminopeptidase</fullName>
        <ecNumber evidence="5">3.4.11.7</ecNumber>
    </recommendedName>
</protein>
<feature type="region of interest" description="Disordered" evidence="24">
    <location>
        <begin position="258"/>
        <end position="284"/>
    </location>
</feature>
<keyword evidence="10 22" id="KW-0479">Metal-binding</keyword>
<feature type="domain" description="Aminopeptidase N-like N-terminal" evidence="28">
    <location>
        <begin position="304"/>
        <end position="492"/>
    </location>
</feature>
<dbReference type="GO" id="GO:0005737">
    <property type="term" value="C:cytoplasm"/>
    <property type="evidence" value="ECO:0007669"/>
    <property type="project" value="TreeGrafter"/>
</dbReference>
<dbReference type="InterPro" id="IPR034016">
    <property type="entry name" value="M1_APN-typ"/>
</dbReference>